<sequence>MYTNHTVTHKASHQPHIAGALRQFADNEVLDEVAKAAKFHRPQMLRNKLILEQPHKLTIHELVDITKASGNRCIIDGVLMELGCATSVHLGDLSACERLPLTDRALEITTNAGQLGRIAMDVKAQKRVTERMRHEAIKRASFVMTELAIFMHDVEQKFQAIPVLSVAVDAMQTMPTPGFI</sequence>
<dbReference type="Proteomes" id="UP001163714">
    <property type="component" value="Unassembled WGS sequence"/>
</dbReference>
<protein>
    <submittedName>
        <fullName evidence="1">Phage regulatory CII family protein</fullName>
    </submittedName>
</protein>
<organism evidence="1 2">
    <name type="scientific">Shewanella subflava</name>
    <dbReference type="NCBI Taxonomy" id="2986476"/>
    <lineage>
        <taxon>Bacteria</taxon>
        <taxon>Pseudomonadati</taxon>
        <taxon>Pseudomonadota</taxon>
        <taxon>Gammaproteobacteria</taxon>
        <taxon>Alteromonadales</taxon>
        <taxon>Shewanellaceae</taxon>
        <taxon>Shewanella</taxon>
    </lineage>
</organism>
<evidence type="ECO:0000313" key="2">
    <source>
        <dbReference type="Proteomes" id="UP001163714"/>
    </source>
</evidence>
<accession>A0ABT3I5A0</accession>
<gene>
    <name evidence="1" type="ORF">OHT75_01995</name>
</gene>
<keyword evidence="2" id="KW-1185">Reference proteome</keyword>
<evidence type="ECO:0000313" key="1">
    <source>
        <dbReference type="EMBL" id="MCW3171246.1"/>
    </source>
</evidence>
<proteinExistence type="predicted"/>
<dbReference type="RefSeq" id="WP_264724712.1">
    <property type="nucleotide sequence ID" value="NZ_JAPDMX010000002.1"/>
</dbReference>
<reference evidence="1" key="1">
    <citation type="submission" date="2022-10" db="EMBL/GenBank/DDBJ databases">
        <title>Shewanella flava sp. nov, isolated from the estuary of the Fenhe River into the Yellow River.</title>
        <authorList>
            <person name="Li Y."/>
        </authorList>
    </citation>
    <scope>NUCLEOTIDE SEQUENCE</scope>
    <source>
        <strain evidence="1">FYR11-62</strain>
    </source>
</reference>
<name>A0ABT3I5A0_9GAMM</name>
<dbReference type="EMBL" id="JAPDMX010000002">
    <property type="protein sequence ID" value="MCW3171246.1"/>
    <property type="molecule type" value="Genomic_DNA"/>
</dbReference>
<dbReference type="InterPro" id="IPR009679">
    <property type="entry name" value="Phage_186_CII-like"/>
</dbReference>
<comment type="caution">
    <text evidence="1">The sequence shown here is derived from an EMBL/GenBank/DDBJ whole genome shotgun (WGS) entry which is preliminary data.</text>
</comment>
<dbReference type="Pfam" id="PF06892">
    <property type="entry name" value="Phage_CP76"/>
    <property type="match status" value="1"/>
</dbReference>